<evidence type="ECO:0000256" key="5">
    <source>
        <dbReference type="ARBA" id="ARBA00022989"/>
    </source>
</evidence>
<sequence length="609" mass="66479">MGVLDKKHSLEGETDTPHILVNAPGDVDPDTIPTEEELSTLRKVPAGMPLVVLALCLVEFAERASYYGSSGVFFSFIKNPLPAGGSGTGAVAKGPAGKNQKAGALGRGIVTANALTTTFTFLAYVVPIFGAILADTKLGRWRAIWIGTIIGAVAHILLVIPAIPSVILHPQGSLAAFIISILILAFAAGFIKPSLAPLLCDQLPVKRPTLKTLKSGERVVVDPEITLSRWLVIFYLCINIGGFFALATTYSERLVGFWLAFVLPAFIYILMPINLLWASNKLYKAPPQGSVVLEAFSVVKVLLSNGGWRQWKKGDDWWNRAKPSYLLQRGDVDASKVFWDDTFVDEIRTAVKACTVFILVPIFNLADGGIGNQMGAMSNGMVLNNVPSDISSNFNPLAIIIFSPILTYGIYPFFIWLKRPIAPMTRMSIGFLLSTIGCIVAAIIQDRIYKTSPCGKYASSCKEVSKINLWWQMVPIVVPAVGELFVNVTAYEIAYTQSPARMKGLIYALFLFATAISSAISLALSDVIDDPNLVWPWVALAIASFLAALVFPTYFRHLNHTTAKFADPSRQEGHDQTTNFQADRLYDQSRAVSGGHGHDVESKRDNDRY</sequence>
<accession>A0AAF0YFK2</accession>
<feature type="region of interest" description="Disordered" evidence="7">
    <location>
        <begin position="590"/>
        <end position="609"/>
    </location>
</feature>
<keyword evidence="6 8" id="KW-0472">Membrane</keyword>
<dbReference type="InterPro" id="IPR036259">
    <property type="entry name" value="MFS_trans_sf"/>
</dbReference>
<feature type="compositionally biased region" description="Basic and acidic residues" evidence="7">
    <location>
        <begin position="1"/>
        <end position="11"/>
    </location>
</feature>
<feature type="transmembrane region" description="Helical" evidence="8">
    <location>
        <begin position="469"/>
        <end position="493"/>
    </location>
</feature>
<evidence type="ECO:0000256" key="1">
    <source>
        <dbReference type="ARBA" id="ARBA00004141"/>
    </source>
</evidence>
<evidence type="ECO:0000256" key="4">
    <source>
        <dbReference type="ARBA" id="ARBA00022692"/>
    </source>
</evidence>
<dbReference type="Gene3D" id="1.20.1250.20">
    <property type="entry name" value="MFS general substrate transporter like domains"/>
    <property type="match status" value="1"/>
</dbReference>
<feature type="transmembrane region" description="Helical" evidence="8">
    <location>
        <begin position="534"/>
        <end position="555"/>
    </location>
</feature>
<dbReference type="FunFam" id="1.20.1250.20:FF:000085">
    <property type="entry name" value="MFS peptide transporter Ptr2"/>
    <property type="match status" value="1"/>
</dbReference>
<evidence type="ECO:0000256" key="3">
    <source>
        <dbReference type="ARBA" id="ARBA00022448"/>
    </source>
</evidence>
<dbReference type="Proteomes" id="UP000827549">
    <property type="component" value="Chromosome 5"/>
</dbReference>
<feature type="transmembrane region" description="Helical" evidence="8">
    <location>
        <begin position="505"/>
        <end position="528"/>
    </location>
</feature>
<feature type="transmembrane region" description="Helical" evidence="8">
    <location>
        <begin position="227"/>
        <end position="247"/>
    </location>
</feature>
<protein>
    <submittedName>
        <fullName evidence="9">Peptide transporter PTR2</fullName>
    </submittedName>
</protein>
<dbReference type="RefSeq" id="XP_062630090.1">
    <property type="nucleotide sequence ID" value="XM_062774106.1"/>
</dbReference>
<dbReference type="GeneID" id="87810759"/>
<evidence type="ECO:0000313" key="9">
    <source>
        <dbReference type="EMBL" id="WOO84064.1"/>
    </source>
</evidence>
<evidence type="ECO:0000256" key="7">
    <source>
        <dbReference type="SAM" id="MobiDB-lite"/>
    </source>
</evidence>
<organism evidence="9 10">
    <name type="scientific">Vanrija pseudolonga</name>
    <dbReference type="NCBI Taxonomy" id="143232"/>
    <lineage>
        <taxon>Eukaryota</taxon>
        <taxon>Fungi</taxon>
        <taxon>Dikarya</taxon>
        <taxon>Basidiomycota</taxon>
        <taxon>Agaricomycotina</taxon>
        <taxon>Tremellomycetes</taxon>
        <taxon>Trichosporonales</taxon>
        <taxon>Trichosporonaceae</taxon>
        <taxon>Vanrija</taxon>
    </lineage>
</organism>
<feature type="transmembrane region" description="Helical" evidence="8">
    <location>
        <begin position="108"/>
        <end position="132"/>
    </location>
</feature>
<evidence type="ECO:0000256" key="8">
    <source>
        <dbReference type="SAM" id="Phobius"/>
    </source>
</evidence>
<gene>
    <name evidence="9" type="primary">PTR2_5</name>
    <name evidence="9" type="ORF">LOC62_05G007587</name>
</gene>
<feature type="transmembrane region" description="Helical" evidence="8">
    <location>
        <begin position="254"/>
        <end position="277"/>
    </location>
</feature>
<proteinExistence type="inferred from homology"/>
<feature type="transmembrane region" description="Helical" evidence="8">
    <location>
        <begin position="144"/>
        <end position="167"/>
    </location>
</feature>
<feature type="transmembrane region" description="Helical" evidence="8">
    <location>
        <begin position="429"/>
        <end position="449"/>
    </location>
</feature>
<dbReference type="PANTHER" id="PTHR11654">
    <property type="entry name" value="OLIGOPEPTIDE TRANSPORTER-RELATED"/>
    <property type="match status" value="1"/>
</dbReference>
<evidence type="ECO:0000256" key="2">
    <source>
        <dbReference type="ARBA" id="ARBA00005982"/>
    </source>
</evidence>
<feature type="transmembrane region" description="Helical" evidence="8">
    <location>
        <begin position="174"/>
        <end position="191"/>
    </location>
</feature>
<keyword evidence="5 8" id="KW-1133">Transmembrane helix</keyword>
<dbReference type="Pfam" id="PF00854">
    <property type="entry name" value="PTR2"/>
    <property type="match status" value="1"/>
</dbReference>
<keyword evidence="3" id="KW-0813">Transport</keyword>
<feature type="compositionally biased region" description="Basic and acidic residues" evidence="7">
    <location>
        <begin position="596"/>
        <end position="609"/>
    </location>
</feature>
<keyword evidence="4 8" id="KW-0812">Transmembrane</keyword>
<evidence type="ECO:0000256" key="6">
    <source>
        <dbReference type="ARBA" id="ARBA00023136"/>
    </source>
</evidence>
<name>A0AAF0YFK2_9TREE</name>
<dbReference type="AlphaFoldDB" id="A0AAF0YFK2"/>
<dbReference type="SUPFAM" id="SSF103473">
    <property type="entry name" value="MFS general substrate transporter"/>
    <property type="match status" value="1"/>
</dbReference>
<dbReference type="GO" id="GO:0005886">
    <property type="term" value="C:plasma membrane"/>
    <property type="evidence" value="ECO:0007669"/>
    <property type="project" value="UniProtKB-ARBA"/>
</dbReference>
<evidence type="ECO:0000313" key="10">
    <source>
        <dbReference type="Proteomes" id="UP000827549"/>
    </source>
</evidence>
<dbReference type="GO" id="GO:0071916">
    <property type="term" value="F:dipeptide transmembrane transporter activity"/>
    <property type="evidence" value="ECO:0007669"/>
    <property type="project" value="UniProtKB-ARBA"/>
</dbReference>
<keyword evidence="10" id="KW-1185">Reference proteome</keyword>
<feature type="region of interest" description="Disordered" evidence="7">
    <location>
        <begin position="1"/>
        <end position="30"/>
    </location>
</feature>
<feature type="transmembrane region" description="Helical" evidence="8">
    <location>
        <begin position="397"/>
        <end position="417"/>
    </location>
</feature>
<comment type="similarity">
    <text evidence="2">Belongs to the major facilitator superfamily. Proton-dependent oligopeptide transporter (POT/PTR) (TC 2.A.17) family.</text>
</comment>
<comment type="subcellular location">
    <subcellularLocation>
        <location evidence="1">Membrane</location>
        <topology evidence="1">Multi-pass membrane protein</topology>
    </subcellularLocation>
</comment>
<dbReference type="InterPro" id="IPR000109">
    <property type="entry name" value="POT_fam"/>
</dbReference>
<dbReference type="EMBL" id="CP086718">
    <property type="protein sequence ID" value="WOO84064.1"/>
    <property type="molecule type" value="Genomic_DNA"/>
</dbReference>
<reference evidence="9" key="1">
    <citation type="submission" date="2023-10" db="EMBL/GenBank/DDBJ databases">
        <authorList>
            <person name="Noh H."/>
        </authorList>
    </citation>
    <scope>NUCLEOTIDE SEQUENCE</scope>
    <source>
        <strain evidence="9">DUCC4014</strain>
    </source>
</reference>